<evidence type="ECO:0000313" key="1">
    <source>
        <dbReference type="EMBL" id="MFD1779885.1"/>
    </source>
</evidence>
<evidence type="ECO:0000313" key="2">
    <source>
        <dbReference type="Proteomes" id="UP001597227"/>
    </source>
</evidence>
<comment type="caution">
    <text evidence="1">The sequence shown here is derived from an EMBL/GenBank/DDBJ whole genome shotgun (WGS) entry which is preliminary data.</text>
</comment>
<reference evidence="2" key="1">
    <citation type="journal article" date="2019" name="Int. J. Syst. Evol. Microbiol.">
        <title>The Global Catalogue of Microorganisms (GCM) 10K type strain sequencing project: providing services to taxonomists for standard genome sequencing and annotation.</title>
        <authorList>
            <consortium name="The Broad Institute Genomics Platform"/>
            <consortium name="The Broad Institute Genome Sequencing Center for Infectious Disease"/>
            <person name="Wu L."/>
            <person name="Ma J."/>
        </authorList>
    </citation>
    <scope>NUCLEOTIDE SEQUENCE [LARGE SCALE GENOMIC DNA]</scope>
    <source>
        <strain evidence="2">CCUG 15531</strain>
    </source>
</reference>
<organism evidence="1 2">
    <name type="scientific">Fredinandcohnia salidurans</name>
    <dbReference type="NCBI Taxonomy" id="2595041"/>
    <lineage>
        <taxon>Bacteria</taxon>
        <taxon>Bacillati</taxon>
        <taxon>Bacillota</taxon>
        <taxon>Bacilli</taxon>
        <taxon>Bacillales</taxon>
        <taxon>Bacillaceae</taxon>
        <taxon>Fredinandcohnia</taxon>
    </lineage>
</organism>
<dbReference type="RefSeq" id="WP_388039310.1">
    <property type="nucleotide sequence ID" value="NZ_JBHUEK010000024.1"/>
</dbReference>
<name>A0ABW4MU14_9BACI</name>
<proteinExistence type="predicted"/>
<protein>
    <submittedName>
        <fullName evidence="1">Uncharacterized protein</fullName>
    </submittedName>
</protein>
<keyword evidence="2" id="KW-1185">Reference proteome</keyword>
<accession>A0ABW4MU14</accession>
<dbReference type="EMBL" id="JBHUEK010000024">
    <property type="protein sequence ID" value="MFD1779885.1"/>
    <property type="molecule type" value="Genomic_DNA"/>
</dbReference>
<sequence>MHTEMNLGFARVDERLDRLGKKQEGMRVELTENKETVDFLLNKTAQHERKLQQLINQQL</sequence>
<gene>
    <name evidence="1" type="ORF">ACFSFW_14570</name>
</gene>
<dbReference type="Proteomes" id="UP001597227">
    <property type="component" value="Unassembled WGS sequence"/>
</dbReference>